<reference evidence="1" key="2">
    <citation type="journal article" date="2022" name="New Phytol.">
        <title>Evolutionary transition to the ectomycorrhizal habit in the genomes of a hyperdiverse lineage of mushroom-forming fungi.</title>
        <authorList>
            <person name="Looney B."/>
            <person name="Miyauchi S."/>
            <person name="Morin E."/>
            <person name="Drula E."/>
            <person name="Courty P.E."/>
            <person name="Kohler A."/>
            <person name="Kuo A."/>
            <person name="LaButti K."/>
            <person name="Pangilinan J."/>
            <person name="Lipzen A."/>
            <person name="Riley R."/>
            <person name="Andreopoulos W."/>
            <person name="He G."/>
            <person name="Johnson J."/>
            <person name="Nolan M."/>
            <person name="Tritt A."/>
            <person name="Barry K.W."/>
            <person name="Grigoriev I.V."/>
            <person name="Nagy L.G."/>
            <person name="Hibbett D."/>
            <person name="Henrissat B."/>
            <person name="Matheny P.B."/>
            <person name="Labbe J."/>
            <person name="Martin F.M."/>
        </authorList>
    </citation>
    <scope>NUCLEOTIDE SEQUENCE</scope>
    <source>
        <strain evidence="1">HHB10654</strain>
    </source>
</reference>
<comment type="caution">
    <text evidence="1">The sequence shown here is derived from an EMBL/GenBank/DDBJ whole genome shotgun (WGS) entry which is preliminary data.</text>
</comment>
<name>A0ACB8SUH7_9AGAM</name>
<keyword evidence="2" id="KW-1185">Reference proteome</keyword>
<protein>
    <submittedName>
        <fullName evidence="1">Uncharacterized protein</fullName>
    </submittedName>
</protein>
<evidence type="ECO:0000313" key="2">
    <source>
        <dbReference type="Proteomes" id="UP000814140"/>
    </source>
</evidence>
<gene>
    <name evidence="1" type="ORF">BV25DRAFT_1828983</name>
</gene>
<accession>A0ACB8SUH7</accession>
<dbReference type="Proteomes" id="UP000814140">
    <property type="component" value="Unassembled WGS sequence"/>
</dbReference>
<sequence>MPFWRLYTTVPPSVPLYRSASTTLPLTSLLPFLGLSDVRAVGRGAAVFPATAAVLPTAAVAIGRLRGPLCEVGERQTGVAGSERNRIVPDRQRNAARSRERGGTHGGKHRVGKGGGHVEKHGRTVKEKVDLENDSENKMRTARANINCGYLLESYGCILWTSYSASSSCKAHNRGCIVPEKAMDS</sequence>
<dbReference type="EMBL" id="MU277226">
    <property type="protein sequence ID" value="KAI0059461.1"/>
    <property type="molecule type" value="Genomic_DNA"/>
</dbReference>
<feature type="non-terminal residue" evidence="1">
    <location>
        <position position="1"/>
    </location>
</feature>
<organism evidence="1 2">
    <name type="scientific">Artomyces pyxidatus</name>
    <dbReference type="NCBI Taxonomy" id="48021"/>
    <lineage>
        <taxon>Eukaryota</taxon>
        <taxon>Fungi</taxon>
        <taxon>Dikarya</taxon>
        <taxon>Basidiomycota</taxon>
        <taxon>Agaricomycotina</taxon>
        <taxon>Agaricomycetes</taxon>
        <taxon>Russulales</taxon>
        <taxon>Auriscalpiaceae</taxon>
        <taxon>Artomyces</taxon>
    </lineage>
</organism>
<reference evidence="1" key="1">
    <citation type="submission" date="2021-03" db="EMBL/GenBank/DDBJ databases">
        <authorList>
            <consortium name="DOE Joint Genome Institute"/>
            <person name="Ahrendt S."/>
            <person name="Looney B.P."/>
            <person name="Miyauchi S."/>
            <person name="Morin E."/>
            <person name="Drula E."/>
            <person name="Courty P.E."/>
            <person name="Chicoki N."/>
            <person name="Fauchery L."/>
            <person name="Kohler A."/>
            <person name="Kuo A."/>
            <person name="Labutti K."/>
            <person name="Pangilinan J."/>
            <person name="Lipzen A."/>
            <person name="Riley R."/>
            <person name="Andreopoulos W."/>
            <person name="He G."/>
            <person name="Johnson J."/>
            <person name="Barry K.W."/>
            <person name="Grigoriev I.V."/>
            <person name="Nagy L."/>
            <person name="Hibbett D."/>
            <person name="Henrissat B."/>
            <person name="Matheny P.B."/>
            <person name="Labbe J."/>
            <person name="Martin F."/>
        </authorList>
    </citation>
    <scope>NUCLEOTIDE SEQUENCE</scope>
    <source>
        <strain evidence="1">HHB10654</strain>
    </source>
</reference>
<evidence type="ECO:0000313" key="1">
    <source>
        <dbReference type="EMBL" id="KAI0059461.1"/>
    </source>
</evidence>
<proteinExistence type="predicted"/>